<evidence type="ECO:0008006" key="4">
    <source>
        <dbReference type="Google" id="ProtNLM"/>
    </source>
</evidence>
<evidence type="ECO:0000256" key="1">
    <source>
        <dbReference type="SAM" id="MobiDB-lite"/>
    </source>
</evidence>
<feature type="compositionally biased region" description="Basic and acidic residues" evidence="1">
    <location>
        <begin position="269"/>
        <end position="286"/>
    </location>
</feature>
<dbReference type="Proteomes" id="UP000027222">
    <property type="component" value="Unassembled WGS sequence"/>
</dbReference>
<name>A0A067T6I2_GALM3</name>
<dbReference type="EMBL" id="KL142380">
    <property type="protein sequence ID" value="KDR75509.1"/>
    <property type="molecule type" value="Genomic_DNA"/>
</dbReference>
<proteinExistence type="predicted"/>
<dbReference type="HOGENOM" id="CLU_047592_2_2_1"/>
<keyword evidence="3" id="KW-1185">Reference proteome</keyword>
<evidence type="ECO:0000313" key="2">
    <source>
        <dbReference type="EMBL" id="KDR75509.1"/>
    </source>
</evidence>
<reference evidence="3" key="1">
    <citation type="journal article" date="2014" name="Proc. Natl. Acad. Sci. U.S.A.">
        <title>Extensive sampling of basidiomycete genomes demonstrates inadequacy of the white-rot/brown-rot paradigm for wood decay fungi.</title>
        <authorList>
            <person name="Riley R."/>
            <person name="Salamov A.A."/>
            <person name="Brown D.W."/>
            <person name="Nagy L.G."/>
            <person name="Floudas D."/>
            <person name="Held B.W."/>
            <person name="Levasseur A."/>
            <person name="Lombard V."/>
            <person name="Morin E."/>
            <person name="Otillar R."/>
            <person name="Lindquist E.A."/>
            <person name="Sun H."/>
            <person name="LaButti K.M."/>
            <person name="Schmutz J."/>
            <person name="Jabbour D."/>
            <person name="Luo H."/>
            <person name="Baker S.E."/>
            <person name="Pisabarro A.G."/>
            <person name="Walton J.D."/>
            <person name="Blanchette R.A."/>
            <person name="Henrissat B."/>
            <person name="Martin F."/>
            <person name="Cullen D."/>
            <person name="Hibbett D.S."/>
            <person name="Grigoriev I.V."/>
        </authorList>
    </citation>
    <scope>NUCLEOTIDE SEQUENCE [LARGE SCALE GENOMIC DNA]</scope>
    <source>
        <strain evidence="3">CBS 339.88</strain>
    </source>
</reference>
<gene>
    <name evidence="2" type="ORF">GALMADRAFT_268084</name>
</gene>
<dbReference type="AlphaFoldDB" id="A0A067T6I2"/>
<feature type="region of interest" description="Disordered" evidence="1">
    <location>
        <begin position="265"/>
        <end position="310"/>
    </location>
</feature>
<organism evidence="2 3">
    <name type="scientific">Galerina marginata (strain CBS 339.88)</name>
    <dbReference type="NCBI Taxonomy" id="685588"/>
    <lineage>
        <taxon>Eukaryota</taxon>
        <taxon>Fungi</taxon>
        <taxon>Dikarya</taxon>
        <taxon>Basidiomycota</taxon>
        <taxon>Agaricomycotina</taxon>
        <taxon>Agaricomycetes</taxon>
        <taxon>Agaricomycetidae</taxon>
        <taxon>Agaricales</taxon>
        <taxon>Agaricineae</taxon>
        <taxon>Strophariaceae</taxon>
        <taxon>Galerina</taxon>
    </lineage>
</organism>
<sequence length="310" mass="36187">MSALGDEDGPGTSSSQPNSVFTQDDEYYFGGWFVTFEVEGRLFRVPSHQFFNESPDFVDLYKLSLRGMDSDDPIKLEEIRQDDFRNLLKALYPLSVSLQLSMSKDEWISVLTLSSEWRFLRLRGMAISELERLESLTSIEKICLGRDLHISSWVVAGYVELVKRGDPITDEEAIDIDTGYITTVYKLFRIRELWLAKRISSATSTVDTIFKDQLDHIFEEEQTLKELSKKDEAKLLVEEEERLKFVDERRKEEEEEEKRLMAEEMLQESMKREEDGRQRAEEERRSVLNMQLEESGGGSGKMKMKMKKKR</sequence>
<accession>A0A067T6I2</accession>
<dbReference type="STRING" id="685588.A0A067T6I2"/>
<protein>
    <recommendedName>
        <fullName evidence="4">BTB domain-containing protein</fullName>
    </recommendedName>
</protein>
<dbReference type="OrthoDB" id="3199068at2759"/>
<evidence type="ECO:0000313" key="3">
    <source>
        <dbReference type="Proteomes" id="UP000027222"/>
    </source>
</evidence>